<organism evidence="1 2">
    <name type="scientific">Rubripirellula obstinata</name>
    <dbReference type="NCBI Taxonomy" id="406547"/>
    <lineage>
        <taxon>Bacteria</taxon>
        <taxon>Pseudomonadati</taxon>
        <taxon>Planctomycetota</taxon>
        <taxon>Planctomycetia</taxon>
        <taxon>Pirellulales</taxon>
        <taxon>Pirellulaceae</taxon>
        <taxon>Rubripirellula</taxon>
    </lineage>
</organism>
<proteinExistence type="predicted"/>
<evidence type="ECO:0000313" key="1">
    <source>
        <dbReference type="EMBL" id="KAA1259247.1"/>
    </source>
</evidence>
<dbReference type="AlphaFoldDB" id="A0A5B1CDM6"/>
<comment type="caution">
    <text evidence="1">The sequence shown here is derived from an EMBL/GenBank/DDBJ whole genome shotgun (WGS) entry which is preliminary data.</text>
</comment>
<gene>
    <name evidence="1" type="ORF">LF1_17760</name>
</gene>
<evidence type="ECO:0000313" key="2">
    <source>
        <dbReference type="Proteomes" id="UP000322699"/>
    </source>
</evidence>
<keyword evidence="2" id="KW-1185">Reference proteome</keyword>
<sequence length="287" mass="31335">MTQAPASLLSTYSIAMLRFLPSSAALTILFLLGIPLLNPQTAKADESGVVPASAALEIGIDDQAFAVVQRIYQSETSDPVAQHRLLFDGGVIYDLPEIQTRIVTVYDPAKKQVILIDRQAKNQTSISTTKLVEFTANVKAGSANPSDLGIGTVVRPSDRVDGYTAEFSNTDDAKHFGVRYDVTTQTVHSHTMAKDFGRFSDLSSRLSLLRRRGLPPFARMSLSRKLSSLGVLPSETTLTVQRGDHSEHFKSTTTVESFTKKDGESINQVRGMIASYESVAMNEFTTE</sequence>
<protein>
    <recommendedName>
        <fullName evidence="3">DUF4412 domain-containing protein</fullName>
    </recommendedName>
</protein>
<accession>A0A5B1CDM6</accession>
<reference evidence="1 2" key="1">
    <citation type="submission" date="2019-08" db="EMBL/GenBank/DDBJ databases">
        <title>Deep-cultivation of Planctomycetes and their phenomic and genomic characterization uncovers novel biology.</title>
        <authorList>
            <person name="Wiegand S."/>
            <person name="Jogler M."/>
            <person name="Boedeker C."/>
            <person name="Pinto D."/>
            <person name="Vollmers J."/>
            <person name="Rivas-Marin E."/>
            <person name="Kohn T."/>
            <person name="Peeters S.H."/>
            <person name="Heuer A."/>
            <person name="Rast P."/>
            <person name="Oberbeckmann S."/>
            <person name="Bunk B."/>
            <person name="Jeske O."/>
            <person name="Meyerdierks A."/>
            <person name="Storesund J.E."/>
            <person name="Kallscheuer N."/>
            <person name="Luecker S."/>
            <person name="Lage O.M."/>
            <person name="Pohl T."/>
            <person name="Merkel B.J."/>
            <person name="Hornburger P."/>
            <person name="Mueller R.-W."/>
            <person name="Bruemmer F."/>
            <person name="Labrenz M."/>
            <person name="Spormann A.M."/>
            <person name="Op Den Camp H."/>
            <person name="Overmann J."/>
            <person name="Amann R."/>
            <person name="Jetten M.S.M."/>
            <person name="Mascher T."/>
            <person name="Medema M.H."/>
            <person name="Devos D.P."/>
            <person name="Kaster A.-K."/>
            <person name="Ovreas L."/>
            <person name="Rohde M."/>
            <person name="Galperin M.Y."/>
            <person name="Jogler C."/>
        </authorList>
    </citation>
    <scope>NUCLEOTIDE SEQUENCE [LARGE SCALE GENOMIC DNA]</scope>
    <source>
        <strain evidence="1 2">LF1</strain>
    </source>
</reference>
<dbReference type="RefSeq" id="WP_068266070.1">
    <property type="nucleotide sequence ID" value="NZ_LWSK01000106.1"/>
</dbReference>
<dbReference type="OrthoDB" id="249646at2"/>
<dbReference type="EMBL" id="VRLW01000001">
    <property type="protein sequence ID" value="KAA1259247.1"/>
    <property type="molecule type" value="Genomic_DNA"/>
</dbReference>
<dbReference type="Proteomes" id="UP000322699">
    <property type="component" value="Unassembled WGS sequence"/>
</dbReference>
<evidence type="ECO:0008006" key="3">
    <source>
        <dbReference type="Google" id="ProtNLM"/>
    </source>
</evidence>
<name>A0A5B1CDM6_9BACT</name>